<keyword evidence="2 5" id="KW-0819">tRNA processing</keyword>
<dbReference type="GO" id="GO:0160148">
    <property type="term" value="F:tRNA pseudouridine(55) synthase activity"/>
    <property type="evidence" value="ECO:0007669"/>
    <property type="project" value="UniProtKB-EC"/>
</dbReference>
<comment type="similarity">
    <text evidence="1 5">Belongs to the pseudouridine synthase Pus10 family.</text>
</comment>
<dbReference type="RefSeq" id="WP_012035138.1">
    <property type="nucleotide sequence ID" value="NC_009464.1"/>
</dbReference>
<evidence type="ECO:0000256" key="4">
    <source>
        <dbReference type="ARBA" id="ARBA00023235"/>
    </source>
</evidence>
<evidence type="ECO:0000259" key="6">
    <source>
        <dbReference type="SMART" id="SM00981"/>
    </source>
</evidence>
<feature type="binding site" evidence="5">
    <location>
        <position position="319"/>
    </location>
    <ligand>
        <name>substrate</name>
    </ligand>
</feature>
<dbReference type="EC" id="5.4.99.25" evidence="5"/>
<dbReference type="InterPro" id="IPR020103">
    <property type="entry name" value="PsdUridine_synth_cat_dom_sf"/>
</dbReference>
<comment type="catalytic activity">
    <reaction evidence="5">
        <text>uridine(54) in tRNA = pseudouridine(54) in tRNA</text>
        <dbReference type="Rhea" id="RHEA:57876"/>
        <dbReference type="Rhea" id="RHEA-COMP:10193"/>
        <dbReference type="Rhea" id="RHEA-COMP:14141"/>
        <dbReference type="ChEBI" id="CHEBI:65314"/>
        <dbReference type="ChEBI" id="CHEBI:65315"/>
    </reaction>
</comment>
<dbReference type="InterPro" id="IPR039894">
    <property type="entry name" value="Pus10-like"/>
</dbReference>
<evidence type="ECO:0000256" key="1">
    <source>
        <dbReference type="ARBA" id="ARBA00009652"/>
    </source>
</evidence>
<feature type="domain" description="THUMP" evidence="6">
    <location>
        <begin position="91"/>
        <end position="184"/>
    </location>
</feature>
<dbReference type="GO" id="GO:0000049">
    <property type="term" value="F:tRNA binding"/>
    <property type="evidence" value="ECO:0007669"/>
    <property type="project" value="InterPro"/>
</dbReference>
<dbReference type="STRING" id="351160.RCIX2348"/>
<dbReference type="Pfam" id="PF22023">
    <property type="entry name" value="Pus10_THUMP_arc"/>
    <property type="match status" value="1"/>
</dbReference>
<dbReference type="FunFam" id="3.30.70.2510:FF:000001">
    <property type="entry name" value="tRNA pseudouridine synthase Pus10"/>
    <property type="match status" value="1"/>
</dbReference>
<sequence>MTILDTAKLILKEGPICDACMGRQFGKLSTGLTNAQRGNAIKLTLSMEAAANGDMELQKELAPTLPQARKLVGGEEEECWLCRGLFQRPERLTEYADRCVEAAQGYEYDTLLVGTKVPPIMSEKEEVLWAECGITNAEPLKSELNREVGKLVSQMTGKQVDFKRPDVLFTLHLADETVKLQVQSLFIYGRYNKYVRDIPQTRWPCRECGGKGCERCKNTGKMYTNSVEELISHKVIEAFKAHDGVLHGAGREDIDAIMVGDGRPFVMEVMDPHVRHVDLAALKEQINAYAEPKVKVSDLVYVGKNAVEEVKSLKVNKVYRLKVIYNEDISIETLKSSIAALSNSEILQRTPERVAHRRADLERIRHVYGIDLVELNAEEKYFVITVRCEGGLYVKELVSGDNGRTRPSLSALLGIPVKVQELDVTKVEGGISWQDHMARD</sequence>
<comment type="function">
    <text evidence="5">Responsible for synthesis of pseudouridine from uracil-54 and uracil-55 in the psi GC loop of transfer RNAs.</text>
</comment>
<dbReference type="OrthoDB" id="10348at2157"/>
<dbReference type="Gene3D" id="3.30.70.3190">
    <property type="match status" value="1"/>
</dbReference>
<protein>
    <recommendedName>
        <fullName evidence="5">tRNA pseudouridine synthase Pus10</fullName>
        <ecNumber evidence="5">5.4.99.25</ecNumber>
    </recommendedName>
    <alternativeName>
        <fullName evidence="5">tRNA pseudouridine 54/55 synthase</fullName>
        <shortName evidence="5">Psi54/55 synthase</shortName>
    </alternativeName>
</protein>
<reference evidence="7 8" key="1">
    <citation type="journal article" date="2006" name="Science">
        <title>Genome of rice cluster I archaea -- the key methane producers in the rice rhizosphere.</title>
        <authorList>
            <person name="Erkel C."/>
            <person name="Kube M."/>
            <person name="Reinhardt R."/>
            <person name="Liesack W."/>
        </authorList>
    </citation>
    <scope>NUCLEOTIDE SEQUENCE [LARGE SCALE GENOMIC DNA]</scope>
    <source>
        <strain evidence="8">DSM 22066 / NBRC 105507 / MRE50</strain>
    </source>
</reference>
<dbReference type="SMART" id="SM00981">
    <property type="entry name" value="THUMP"/>
    <property type="match status" value="1"/>
</dbReference>
<evidence type="ECO:0000256" key="5">
    <source>
        <dbReference type="HAMAP-Rule" id="MF_01893"/>
    </source>
</evidence>
<dbReference type="GeneID" id="5144331"/>
<dbReference type="eggNOG" id="arCOG01015">
    <property type="taxonomic scope" value="Archaea"/>
</dbReference>
<feature type="binding site" evidence="5">
    <location>
        <position position="393"/>
    </location>
    <ligand>
        <name>substrate</name>
    </ligand>
</feature>
<feature type="active site" description="Nucleophile" evidence="5">
    <location>
        <position position="253"/>
    </location>
</feature>
<dbReference type="SUPFAM" id="SSF55120">
    <property type="entry name" value="Pseudouridine synthase"/>
    <property type="match status" value="1"/>
</dbReference>
<dbReference type="KEGG" id="rci:RCIX2348"/>
<proteinExistence type="inferred from homology"/>
<accession>Q0W2F0</accession>
<gene>
    <name evidence="5" type="primary">pus10</name>
    <name evidence="7" type="ORF">RCIX2348</name>
</gene>
<keyword evidence="3 5" id="KW-0694">RNA-binding</keyword>
<dbReference type="Proteomes" id="UP000000663">
    <property type="component" value="Chromosome"/>
</dbReference>
<evidence type="ECO:0000256" key="2">
    <source>
        <dbReference type="ARBA" id="ARBA00022694"/>
    </source>
</evidence>
<dbReference type="InterPro" id="IPR048741">
    <property type="entry name" value="Pus10-like_C"/>
</dbReference>
<organism evidence="7 8">
    <name type="scientific">Methanocella arvoryzae (strain DSM 22066 / NBRC 105507 / MRE50)</name>
    <dbReference type="NCBI Taxonomy" id="351160"/>
    <lineage>
        <taxon>Archaea</taxon>
        <taxon>Methanobacteriati</taxon>
        <taxon>Methanobacteriota</taxon>
        <taxon>Stenosarchaea group</taxon>
        <taxon>Methanomicrobia</taxon>
        <taxon>Methanocellales</taxon>
        <taxon>Methanocellaceae</taxon>
        <taxon>Methanocella</taxon>
    </lineage>
</organism>
<dbReference type="InterPro" id="IPR055174">
    <property type="entry name" value="Pus10_THUMP_arc"/>
</dbReference>
<comment type="catalytic activity">
    <reaction evidence="5">
        <text>uridine(55) in tRNA = pseudouridine(55) in tRNA</text>
        <dbReference type="Rhea" id="RHEA:42532"/>
        <dbReference type="Rhea" id="RHEA-COMP:10101"/>
        <dbReference type="Rhea" id="RHEA-COMP:10102"/>
        <dbReference type="ChEBI" id="CHEBI:65314"/>
        <dbReference type="ChEBI" id="CHEBI:65315"/>
        <dbReference type="EC" id="5.4.99.25"/>
    </reaction>
</comment>
<dbReference type="HAMAP" id="MF_01893">
    <property type="entry name" value="Pus10_arch"/>
    <property type="match status" value="1"/>
</dbReference>
<evidence type="ECO:0000256" key="3">
    <source>
        <dbReference type="ARBA" id="ARBA00022884"/>
    </source>
</evidence>
<evidence type="ECO:0000313" key="8">
    <source>
        <dbReference type="Proteomes" id="UP000000663"/>
    </source>
</evidence>
<dbReference type="PATRIC" id="fig|351160.9.peg.838"/>
<dbReference type="InterPro" id="IPR004114">
    <property type="entry name" value="THUMP_dom"/>
</dbReference>
<dbReference type="AlphaFoldDB" id="Q0W2F0"/>
<dbReference type="NCBIfam" id="TIGR01213">
    <property type="entry name" value="pseudo_Pus10arc"/>
    <property type="match status" value="1"/>
</dbReference>
<keyword evidence="8" id="KW-1185">Reference proteome</keyword>
<keyword evidence="4 5" id="KW-0413">Isomerase</keyword>
<dbReference type="PANTHER" id="PTHR21568:SF0">
    <property type="entry name" value="TRNA PSEUDOURIDINE SYNTHASE PUS10"/>
    <property type="match status" value="1"/>
</dbReference>
<dbReference type="EMBL" id="AM114193">
    <property type="protein sequence ID" value="CAJ37443.1"/>
    <property type="molecule type" value="Genomic_DNA"/>
</dbReference>
<dbReference type="PANTHER" id="PTHR21568">
    <property type="entry name" value="TRNA PSEUDOURIDINE SYNTHASE PUS10"/>
    <property type="match status" value="1"/>
</dbReference>
<name>Q0W2F0_METAR</name>
<dbReference type="GO" id="GO:0031119">
    <property type="term" value="P:tRNA pseudouridine synthesis"/>
    <property type="evidence" value="ECO:0007669"/>
    <property type="project" value="UniProtKB-UniRule"/>
</dbReference>
<evidence type="ECO:0000313" key="7">
    <source>
        <dbReference type="EMBL" id="CAJ37443.1"/>
    </source>
</evidence>
<dbReference type="Pfam" id="PF21238">
    <property type="entry name" value="Pus10_C"/>
    <property type="match status" value="1"/>
</dbReference>
<dbReference type="Gene3D" id="3.30.70.2510">
    <property type="match status" value="1"/>
</dbReference>
<dbReference type="InterPro" id="IPR005912">
    <property type="entry name" value="Pus10"/>
</dbReference>